<dbReference type="CDD" id="cd04189">
    <property type="entry name" value="G1P_TT_long"/>
    <property type="match status" value="1"/>
</dbReference>
<sequence>MVKALVLSGGAGTRLRPFTHNGPKQLVPVASKPVLLHALEAITAAGITDVGIIVGDSGKAIAEAVGNASYLGISVEYIVQSEPRGLAHCVLIARDFLGADDFVMYLGDNIFVGGIGAAAAEFRRTRPAAHLVLTKVANPSQYGIAELDGAGRVTRLQEKPAHPNSDLAVTGAYFFTPEIHEAVRSIEPSGRGELEITDAVQFLIERRRNVTAQLFPGYWADTGTLGDLLECNRVLLEGIAPATHGLVDHRSQLSGPVIVEAGAVVRRSTITGPVIIGAGSVIEDSRVGPFTSIGRGCRLRAAGVEYSILLDDASVFDVGALAGSIIGKGGQVRRARKDAAAHRLLIGDDSHVEVSA</sequence>
<dbReference type="PANTHER" id="PTHR42883:SF2">
    <property type="entry name" value="THYMIDYLYLTRANSFERASE"/>
    <property type="match status" value="1"/>
</dbReference>
<dbReference type="Gene3D" id="2.160.10.10">
    <property type="entry name" value="Hexapeptide repeat proteins"/>
    <property type="match status" value="1"/>
</dbReference>
<accession>A0A1C6V0Y8</accession>
<dbReference type="EMBL" id="FMHY01000002">
    <property type="protein sequence ID" value="SCL59965.1"/>
    <property type="molecule type" value="Genomic_DNA"/>
</dbReference>
<dbReference type="InterPro" id="IPR029044">
    <property type="entry name" value="Nucleotide-diphossugar_trans"/>
</dbReference>
<reference evidence="3" key="1">
    <citation type="submission" date="2016-06" db="EMBL/GenBank/DDBJ databases">
        <authorList>
            <person name="Varghese N."/>
            <person name="Submissions Spin"/>
        </authorList>
    </citation>
    <scope>NUCLEOTIDE SEQUENCE [LARGE SCALE GENOMIC DNA]</scope>
    <source>
        <strain evidence="3">DSM 44814</strain>
    </source>
</reference>
<protein>
    <submittedName>
        <fullName evidence="2">Glucose-1-phosphate thymidylyltransferase</fullName>
    </submittedName>
</protein>
<keyword evidence="3" id="KW-1185">Reference proteome</keyword>
<dbReference type="InterPro" id="IPR005908">
    <property type="entry name" value="G1P_thy_trans_l"/>
</dbReference>
<dbReference type="SUPFAM" id="SSF53448">
    <property type="entry name" value="Nucleotide-diphospho-sugar transferases"/>
    <property type="match status" value="1"/>
</dbReference>
<proteinExistence type="predicted"/>
<dbReference type="Proteomes" id="UP000199696">
    <property type="component" value="Unassembled WGS sequence"/>
</dbReference>
<dbReference type="GO" id="GO:0016740">
    <property type="term" value="F:transferase activity"/>
    <property type="evidence" value="ECO:0007669"/>
    <property type="project" value="UniProtKB-KW"/>
</dbReference>
<dbReference type="Pfam" id="PF00483">
    <property type="entry name" value="NTP_transferase"/>
    <property type="match status" value="1"/>
</dbReference>
<dbReference type="NCBIfam" id="TIGR01208">
    <property type="entry name" value="rmlA_long"/>
    <property type="match status" value="1"/>
</dbReference>
<feature type="domain" description="Nucleotidyl transferase" evidence="1">
    <location>
        <begin position="3"/>
        <end position="236"/>
    </location>
</feature>
<evidence type="ECO:0000259" key="1">
    <source>
        <dbReference type="Pfam" id="PF00483"/>
    </source>
</evidence>
<dbReference type="Gene3D" id="3.90.550.10">
    <property type="entry name" value="Spore Coat Polysaccharide Biosynthesis Protein SpsA, Chain A"/>
    <property type="match status" value="1"/>
</dbReference>
<dbReference type="PANTHER" id="PTHR42883">
    <property type="entry name" value="GLUCOSE-1-PHOSPHATE THYMIDYLTRANSFERASE"/>
    <property type="match status" value="1"/>
</dbReference>
<name>A0A1C6V0Y8_9ACTN</name>
<evidence type="ECO:0000313" key="2">
    <source>
        <dbReference type="EMBL" id="SCL59965.1"/>
    </source>
</evidence>
<keyword evidence="2" id="KW-0808">Transferase</keyword>
<dbReference type="STRING" id="227316.GA0070604_4184"/>
<dbReference type="InterPro" id="IPR005835">
    <property type="entry name" value="NTP_transferase_dom"/>
</dbReference>
<gene>
    <name evidence="2" type="ORF">GA0070604_4184</name>
</gene>
<evidence type="ECO:0000313" key="3">
    <source>
        <dbReference type="Proteomes" id="UP000199696"/>
    </source>
</evidence>
<organism evidence="2 3">
    <name type="scientific">Micromonospora eburnea</name>
    <dbReference type="NCBI Taxonomy" id="227316"/>
    <lineage>
        <taxon>Bacteria</taxon>
        <taxon>Bacillati</taxon>
        <taxon>Actinomycetota</taxon>
        <taxon>Actinomycetes</taxon>
        <taxon>Micromonosporales</taxon>
        <taxon>Micromonosporaceae</taxon>
        <taxon>Micromonospora</taxon>
    </lineage>
</organism>
<dbReference type="AlphaFoldDB" id="A0A1C6V0Y8"/>